<evidence type="ECO:0000313" key="2">
    <source>
        <dbReference type="Proteomes" id="UP001470230"/>
    </source>
</evidence>
<dbReference type="Gene3D" id="3.80.10.10">
    <property type="entry name" value="Ribonuclease Inhibitor"/>
    <property type="match status" value="2"/>
</dbReference>
<dbReference type="SUPFAM" id="SSF140860">
    <property type="entry name" value="Pseudo ankyrin repeat-like"/>
    <property type="match status" value="1"/>
</dbReference>
<reference evidence="1 2" key="1">
    <citation type="submission" date="2024-04" db="EMBL/GenBank/DDBJ databases">
        <title>Tritrichomonas musculus Genome.</title>
        <authorList>
            <person name="Alves-Ferreira E."/>
            <person name="Grigg M."/>
            <person name="Lorenzi H."/>
            <person name="Galac M."/>
        </authorList>
    </citation>
    <scope>NUCLEOTIDE SEQUENCE [LARGE SCALE GENOMIC DNA]</scope>
    <source>
        <strain evidence="1 2">EAF2021</strain>
    </source>
</reference>
<dbReference type="Proteomes" id="UP001470230">
    <property type="component" value="Unassembled WGS sequence"/>
</dbReference>
<dbReference type="PANTHER" id="PTHR45661:SF3">
    <property type="entry name" value="IG-LIKE DOMAIN-CONTAINING PROTEIN"/>
    <property type="match status" value="1"/>
</dbReference>
<dbReference type="EMBL" id="JAPFFF010000004">
    <property type="protein sequence ID" value="KAK8892657.1"/>
    <property type="molecule type" value="Genomic_DNA"/>
</dbReference>
<dbReference type="Pfam" id="PF13306">
    <property type="entry name" value="LRR_5"/>
    <property type="match status" value="1"/>
</dbReference>
<dbReference type="SUPFAM" id="SSF52058">
    <property type="entry name" value="L domain-like"/>
    <property type="match status" value="1"/>
</dbReference>
<dbReference type="InterPro" id="IPR053139">
    <property type="entry name" value="Surface_bspA-like"/>
</dbReference>
<sequence>MNYREYASKMKEVQSILLYFIEKDDDYEENYQNLTGILESYNIQKEKHMLKLVLYLILQISKNHYRSPNFFSKIIQVLLYLKEEIIKNFTNFEIFKIFKSSKNLLLTLIEEKIITIDQSIYREMTTIKCCNNKYDIFFYPELKTFIEEERETKNEVEEIIRERTKRFLPKIMTNELPDDFEEKRKIGENDNKICELIRNDSIEEFIIYLNKSNLSLTSTIEPSIFETNSLLTKNKVLVTDCFRQSFDVDYNLTLIEYAAFFGSIQIFNYLYKNSVQLSPSLWIYAIHSDNSEMIHILEENNIEPGIESIYDAGKKDNYEIISRLLEEKNEIESSLFEGCEKLTQLTIPSTITSIGTHAFNGCQLLMSIVIPSSVTEIGDYSFKSCLSLKEIMIPSSVASIPNNAFDGCISLKKVSIPSSVTHIGNEAFSECYSIECIEIPSSVTEIGHSAFHECVSLKKINLPDIKVIEHSLFSDCVSLAKVFIPSSVTKIGANAFKRCSDLNEINIPSSVMSIDSKAFSECSSLDNVSIPSSVTEIGDEAFQDCSPSIKIIMETPSSVKSIGKDCFNGCSLIYKEKQ</sequence>
<dbReference type="InterPro" id="IPR032675">
    <property type="entry name" value="LRR_dom_sf"/>
</dbReference>
<protein>
    <submittedName>
        <fullName evidence="1">Uncharacterized protein</fullName>
    </submittedName>
</protein>
<accession>A0ABR2KND8</accession>
<dbReference type="PANTHER" id="PTHR45661">
    <property type="entry name" value="SURFACE ANTIGEN"/>
    <property type="match status" value="1"/>
</dbReference>
<dbReference type="InterPro" id="IPR026906">
    <property type="entry name" value="LRR_5"/>
</dbReference>
<proteinExistence type="predicted"/>
<gene>
    <name evidence="1" type="ORF">M9Y10_029897</name>
</gene>
<name>A0ABR2KND8_9EUKA</name>
<keyword evidence="2" id="KW-1185">Reference proteome</keyword>
<organism evidence="1 2">
    <name type="scientific">Tritrichomonas musculus</name>
    <dbReference type="NCBI Taxonomy" id="1915356"/>
    <lineage>
        <taxon>Eukaryota</taxon>
        <taxon>Metamonada</taxon>
        <taxon>Parabasalia</taxon>
        <taxon>Tritrichomonadida</taxon>
        <taxon>Tritrichomonadidae</taxon>
        <taxon>Tritrichomonas</taxon>
    </lineage>
</organism>
<evidence type="ECO:0000313" key="1">
    <source>
        <dbReference type="EMBL" id="KAK8892657.1"/>
    </source>
</evidence>
<comment type="caution">
    <text evidence="1">The sequence shown here is derived from an EMBL/GenBank/DDBJ whole genome shotgun (WGS) entry which is preliminary data.</text>
</comment>